<dbReference type="EMBL" id="CP031165">
    <property type="protein sequence ID" value="AXV04946.1"/>
    <property type="molecule type" value="Genomic_DNA"/>
</dbReference>
<dbReference type="KEGG" id="euz:DVS28_a0238"/>
<keyword evidence="5" id="KW-1185">Reference proteome</keyword>
<proteinExistence type="inferred from homology"/>
<keyword evidence="2 4" id="KW-0808">Transferase</keyword>
<evidence type="ECO:0000313" key="5">
    <source>
        <dbReference type="Proteomes" id="UP000264006"/>
    </source>
</evidence>
<organism evidence="4 5">
    <name type="scientific">Euzebya pacifica</name>
    <dbReference type="NCBI Taxonomy" id="1608957"/>
    <lineage>
        <taxon>Bacteria</taxon>
        <taxon>Bacillati</taxon>
        <taxon>Actinomycetota</taxon>
        <taxon>Nitriliruptoria</taxon>
        <taxon>Euzebyales</taxon>
    </lineage>
</organism>
<evidence type="ECO:0000256" key="1">
    <source>
        <dbReference type="ARBA" id="ARBA00005771"/>
    </source>
</evidence>
<dbReference type="SUPFAM" id="SSF52540">
    <property type="entry name" value="P-loop containing nucleoside triphosphate hydrolases"/>
    <property type="match status" value="1"/>
</dbReference>
<name>A0A346XRU9_9ACTN</name>
<evidence type="ECO:0000313" key="4">
    <source>
        <dbReference type="EMBL" id="AXV04946.1"/>
    </source>
</evidence>
<sequence>MGRPRYRSRDEDSSRWGGLSRRDGDIVVSTRTKHGTTWAQAILLHLIHGPDLPAPLPVVSPWIDHLVEPLLEVLGRLEAQEHRRVIKTHTPLDGLPWREGLGYVVVARHPLDAATSLFHHIRNLDRRRMAELAGQPVPAGRPVVELGTWLSRWVVDDADPRQHLDSLNGVAHHLIDAWQRREEPNVVLVRYADLVVDRRREVERLAVALDLPLEHVDCAVEATSLEAMRDNAHRMVPDPVGIILDPSQFFRGGRVGDGRRLDPRLVQRYEERAAELFPPDLLEWLHGGEPVGDAPA</sequence>
<dbReference type="Gene3D" id="3.40.50.300">
    <property type="entry name" value="P-loop containing nucleotide triphosphate hydrolases"/>
    <property type="match status" value="1"/>
</dbReference>
<dbReference type="GO" id="GO:0008146">
    <property type="term" value="F:sulfotransferase activity"/>
    <property type="evidence" value="ECO:0007669"/>
    <property type="project" value="InterPro"/>
</dbReference>
<dbReference type="Pfam" id="PF00685">
    <property type="entry name" value="Sulfotransfer_1"/>
    <property type="match status" value="1"/>
</dbReference>
<reference evidence="4 5" key="1">
    <citation type="submission" date="2018-09" db="EMBL/GenBank/DDBJ databases">
        <title>Complete genome sequence of Euzebya sp. DY32-46 isolated from seawater of Pacific Ocean.</title>
        <authorList>
            <person name="Xu L."/>
            <person name="Wu Y.-H."/>
            <person name="Xu X.-W."/>
        </authorList>
    </citation>
    <scope>NUCLEOTIDE SEQUENCE [LARGE SCALE GENOMIC DNA]</scope>
    <source>
        <strain evidence="4 5">DY32-46</strain>
    </source>
</reference>
<evidence type="ECO:0000256" key="2">
    <source>
        <dbReference type="ARBA" id="ARBA00022679"/>
    </source>
</evidence>
<protein>
    <submittedName>
        <fullName evidence="4">Sulfotransferase</fullName>
    </submittedName>
</protein>
<dbReference type="InterPro" id="IPR000863">
    <property type="entry name" value="Sulfotransferase_dom"/>
</dbReference>
<feature type="domain" description="Sulfotransferase" evidence="3">
    <location>
        <begin position="23"/>
        <end position="259"/>
    </location>
</feature>
<comment type="similarity">
    <text evidence="1">Belongs to the sulfotransferase 1 family.</text>
</comment>
<dbReference type="Proteomes" id="UP000264006">
    <property type="component" value="Chromosome"/>
</dbReference>
<accession>A0A346XRU9</accession>
<dbReference type="AlphaFoldDB" id="A0A346XRU9"/>
<gene>
    <name evidence="4" type="ORF">DVS28_a0238</name>
</gene>
<dbReference type="InterPro" id="IPR027417">
    <property type="entry name" value="P-loop_NTPase"/>
</dbReference>
<evidence type="ECO:0000259" key="3">
    <source>
        <dbReference type="Pfam" id="PF00685"/>
    </source>
</evidence>
<dbReference type="RefSeq" id="WP_114589816.1">
    <property type="nucleotide sequence ID" value="NZ_CP031165.1"/>
</dbReference>
<dbReference type="PANTHER" id="PTHR11783">
    <property type="entry name" value="SULFOTRANSFERASE SULT"/>
    <property type="match status" value="1"/>
</dbReference>
<dbReference type="OrthoDB" id="3399180at2"/>